<protein>
    <recommendedName>
        <fullName evidence="2">DNA-directed RNA polymerases I, II, and III subunit RPABC1</fullName>
    </recommendedName>
</protein>
<dbReference type="Pfam" id="PF03871">
    <property type="entry name" value="RNA_pol_Rpb5_N"/>
    <property type="match status" value="1"/>
</dbReference>
<dbReference type="GO" id="GO:0006362">
    <property type="term" value="P:transcription elongation by RNA polymerase I"/>
    <property type="evidence" value="ECO:0007669"/>
    <property type="project" value="UniProtKB-ARBA"/>
</dbReference>
<dbReference type="AlphaFoldDB" id="A0A1Y2F7Q7"/>
<evidence type="ECO:0000259" key="7">
    <source>
        <dbReference type="Pfam" id="PF03871"/>
    </source>
</evidence>
<dbReference type="Pfam" id="PF01191">
    <property type="entry name" value="RNA_pol_Rpb5_C"/>
    <property type="match status" value="1"/>
</dbReference>
<reference evidence="8 9" key="1">
    <citation type="submission" date="2016-07" db="EMBL/GenBank/DDBJ databases">
        <title>Pervasive Adenine N6-methylation of Active Genes in Fungi.</title>
        <authorList>
            <consortium name="DOE Joint Genome Institute"/>
            <person name="Mondo S.J."/>
            <person name="Dannebaum R.O."/>
            <person name="Kuo R.C."/>
            <person name="Labutti K."/>
            <person name="Haridas S."/>
            <person name="Kuo A."/>
            <person name="Salamov A."/>
            <person name="Ahrendt S.R."/>
            <person name="Lipzen A."/>
            <person name="Sullivan W."/>
            <person name="Andreopoulos W.B."/>
            <person name="Clum A."/>
            <person name="Lindquist E."/>
            <person name="Daum C."/>
            <person name="Ramamoorthy G.K."/>
            <person name="Gryganskyi A."/>
            <person name="Culley D."/>
            <person name="Magnuson J.K."/>
            <person name="James T.Y."/>
            <person name="O'Malley M.A."/>
            <person name="Stajich J.E."/>
            <person name="Spatafora J.W."/>
            <person name="Visel A."/>
            <person name="Grigoriev I.V."/>
        </authorList>
    </citation>
    <scope>NUCLEOTIDE SEQUENCE [LARGE SCALE GENOMIC DNA]</scope>
    <source>
        <strain evidence="8 9">12-1054</strain>
    </source>
</reference>
<keyword evidence="9" id="KW-1185">Reference proteome</keyword>
<sequence>MSDDRNIIRTYRVWKTVHQLVHDRGYDMAQEELDLSIDQFKQTYCPSGLVDKTLMSFYARAPEEKKLGQLYVAFCKESSVGIAAMRQFVQTLSENNHKVGIFIYEKSMTPSANKIVAGVQGQFQIDTFQESDLVVNITHHELVPRHIIMTKEEKRELLDRYKLKETQLPRIQVADPVARYYGLRRGQVVKIIRRSETSGRYSSYRICAG</sequence>
<dbReference type="FunFam" id="3.90.940.20:FF:000001">
    <property type="entry name" value="DNA-directed RNA polymerases I, II, and III subunit RPABC1"/>
    <property type="match status" value="1"/>
</dbReference>
<gene>
    <name evidence="8" type="ORF">BCR37DRAFT_381349</name>
</gene>
<keyword evidence="8" id="KW-0240">DNA-directed RNA polymerase</keyword>
<dbReference type="InterPro" id="IPR036710">
    <property type="entry name" value="RNA_pol_Rpb5_N_sf"/>
</dbReference>
<evidence type="ECO:0000313" key="8">
    <source>
        <dbReference type="EMBL" id="ORY79928.1"/>
    </source>
</evidence>
<evidence type="ECO:0000256" key="2">
    <source>
        <dbReference type="ARBA" id="ARBA00020809"/>
    </source>
</evidence>
<dbReference type="GO" id="GO:0005736">
    <property type="term" value="C:RNA polymerase I complex"/>
    <property type="evidence" value="ECO:0007669"/>
    <property type="project" value="TreeGrafter"/>
</dbReference>
<dbReference type="GeneID" id="63786278"/>
<dbReference type="GO" id="GO:0005666">
    <property type="term" value="C:RNA polymerase III complex"/>
    <property type="evidence" value="ECO:0007669"/>
    <property type="project" value="UniProtKB-ARBA"/>
</dbReference>
<dbReference type="PANTHER" id="PTHR10535">
    <property type="entry name" value="DNA-DIRECTED RNA POLYMERASES I, II, AND III SUBUNIT RPABC1"/>
    <property type="match status" value="1"/>
</dbReference>
<organism evidence="8 9">
    <name type="scientific">Protomyces lactucae-debilis</name>
    <dbReference type="NCBI Taxonomy" id="2754530"/>
    <lineage>
        <taxon>Eukaryota</taxon>
        <taxon>Fungi</taxon>
        <taxon>Dikarya</taxon>
        <taxon>Ascomycota</taxon>
        <taxon>Taphrinomycotina</taxon>
        <taxon>Taphrinomycetes</taxon>
        <taxon>Taphrinales</taxon>
        <taxon>Protomycetaceae</taxon>
        <taxon>Protomyces</taxon>
    </lineage>
</organism>
<dbReference type="PANTHER" id="PTHR10535:SF0">
    <property type="entry name" value="DNA-DIRECTED RNA POLYMERASES I, II, AND III SUBUNIT RPABC1"/>
    <property type="match status" value="1"/>
</dbReference>
<name>A0A1Y2F7Q7_PROLT</name>
<dbReference type="Gene3D" id="3.40.1340.10">
    <property type="entry name" value="RNA polymerase, Rpb5, N-terminal domain"/>
    <property type="match status" value="1"/>
</dbReference>
<evidence type="ECO:0000256" key="1">
    <source>
        <dbReference type="ARBA" id="ARBA00004123"/>
    </source>
</evidence>
<dbReference type="FunFam" id="3.40.1340.10:FF:000002">
    <property type="entry name" value="DNA-directed RNA polymerases I, II, and III subunit RPABC1"/>
    <property type="match status" value="1"/>
</dbReference>
<accession>A0A1Y2F7Q7</accession>
<evidence type="ECO:0000256" key="4">
    <source>
        <dbReference type="ARBA" id="ARBA00023242"/>
    </source>
</evidence>
<keyword evidence="4" id="KW-0539">Nucleus</keyword>
<evidence type="ECO:0000256" key="3">
    <source>
        <dbReference type="ARBA" id="ARBA00023163"/>
    </source>
</evidence>
<dbReference type="PIRSF" id="PIRSF000747">
    <property type="entry name" value="RPB5"/>
    <property type="match status" value="1"/>
</dbReference>
<comment type="similarity">
    <text evidence="5">Belongs to the archaeal Rpo5/eukaryotic RPB5 RNA polymerase subunit family.</text>
</comment>
<dbReference type="OMA" id="VRDRGYF"/>
<dbReference type="GO" id="GO:0006367">
    <property type="term" value="P:transcription initiation at RNA polymerase II promoter"/>
    <property type="evidence" value="ECO:0007669"/>
    <property type="project" value="UniProtKB-ARBA"/>
</dbReference>
<feature type="domain" description="RNA polymerase subunit H/Rpb5 C-terminal" evidence="6">
    <location>
        <begin position="135"/>
        <end position="207"/>
    </location>
</feature>
<comment type="subcellular location">
    <subcellularLocation>
        <location evidence="1">Nucleus</location>
    </subcellularLocation>
</comment>
<dbReference type="Gene3D" id="3.90.940.20">
    <property type="entry name" value="RPB5-like RNA polymerase subunit"/>
    <property type="match status" value="1"/>
</dbReference>
<dbReference type="InterPro" id="IPR014381">
    <property type="entry name" value="Arch_Rpo5/euc_Rpb5"/>
</dbReference>
<dbReference type="HAMAP" id="MF_00025">
    <property type="entry name" value="RNApol_Rpo5_RPB5"/>
    <property type="match status" value="1"/>
</dbReference>
<proteinExistence type="inferred from homology"/>
<dbReference type="GO" id="GO:0003677">
    <property type="term" value="F:DNA binding"/>
    <property type="evidence" value="ECO:0007669"/>
    <property type="project" value="InterPro"/>
</dbReference>
<dbReference type="RefSeq" id="XP_040724062.1">
    <property type="nucleotide sequence ID" value="XM_040869679.1"/>
</dbReference>
<comment type="caution">
    <text evidence="8">The sequence shown here is derived from an EMBL/GenBank/DDBJ whole genome shotgun (WGS) entry which is preliminary data.</text>
</comment>
<evidence type="ECO:0000259" key="6">
    <source>
        <dbReference type="Pfam" id="PF01191"/>
    </source>
</evidence>
<dbReference type="EMBL" id="MCFI01000014">
    <property type="protein sequence ID" value="ORY79928.1"/>
    <property type="molecule type" value="Genomic_DNA"/>
</dbReference>
<dbReference type="InterPro" id="IPR035913">
    <property type="entry name" value="RPB5-like_sf"/>
</dbReference>
<dbReference type="InterPro" id="IPR005571">
    <property type="entry name" value="RNA_pol_Rpb5_N"/>
</dbReference>
<evidence type="ECO:0000313" key="9">
    <source>
        <dbReference type="Proteomes" id="UP000193685"/>
    </source>
</evidence>
<dbReference type="InterPro" id="IPR000783">
    <property type="entry name" value="RNA_pol_subH/Rpb5_C"/>
</dbReference>
<keyword evidence="3" id="KW-0804">Transcription</keyword>
<dbReference type="NCBIfam" id="NF007129">
    <property type="entry name" value="PRK09570.1"/>
    <property type="match status" value="1"/>
</dbReference>
<dbReference type="SUPFAM" id="SSF55287">
    <property type="entry name" value="RPB5-like RNA polymerase subunit"/>
    <property type="match status" value="1"/>
</dbReference>
<dbReference type="STRING" id="56484.A0A1Y2F7Q7"/>
<evidence type="ECO:0000256" key="5">
    <source>
        <dbReference type="ARBA" id="ARBA00025765"/>
    </source>
</evidence>
<dbReference type="OrthoDB" id="248779at2759"/>
<dbReference type="GO" id="GO:0003899">
    <property type="term" value="F:DNA-directed RNA polymerase activity"/>
    <property type="evidence" value="ECO:0007669"/>
    <property type="project" value="InterPro"/>
</dbReference>
<dbReference type="SUPFAM" id="SSF53036">
    <property type="entry name" value="Eukaryotic RPB5 N-terminal domain"/>
    <property type="match status" value="1"/>
</dbReference>
<dbReference type="GO" id="GO:0005665">
    <property type="term" value="C:RNA polymerase II, core complex"/>
    <property type="evidence" value="ECO:0007669"/>
    <property type="project" value="TreeGrafter"/>
</dbReference>
<feature type="domain" description="RNA polymerase Rpb5 N-terminal" evidence="7">
    <location>
        <begin position="5"/>
        <end position="91"/>
    </location>
</feature>
<dbReference type="GO" id="GO:0042797">
    <property type="term" value="P:tRNA transcription by RNA polymerase III"/>
    <property type="evidence" value="ECO:0007669"/>
    <property type="project" value="TreeGrafter"/>
</dbReference>
<dbReference type="Proteomes" id="UP000193685">
    <property type="component" value="Unassembled WGS sequence"/>
</dbReference>